<sequence length="406" mass="44594">MTKIRHKTKKYTERQSALVDVAIRLINRQGVNRLTLIDVAEDMGLGPKSVAYYFKKKEDLAAASFLRGLELFQNLVQECEAEPSPAQRITCLFDIYFEFKRRAAVGQGGDLISPNDIRALNSAKVNEAYITLFRQVRGLFEQPDRSNLTKLALNARSHLVIAELNWTPAWLRNVFPEEYSRVGARAADILLNGMAAPGSTWSPLPLSLHEIMPDQSNDSASESFLRAATKLINEQGYDGASVEKISAVLSLSKGAFYHHIKTKDELIMACFDRTFDFLQRAIIAAESIDGNGLQRLKTLAFFLVQLQVSGKSVILGPAAVTTLPVALQANPLGDFDRIALRLSGVISDGITDGSIRAVDPNVAANMFIGMVNMSSELSFFVPGISLDQAIDHYVLPSFSGGICSYS</sequence>
<dbReference type="Gene3D" id="1.10.357.10">
    <property type="entry name" value="Tetracycline Repressor, domain 2"/>
    <property type="match status" value="2"/>
</dbReference>
<keyword evidence="3" id="KW-0804">Transcription</keyword>
<feature type="domain" description="HTH tetR-type" evidence="5">
    <location>
        <begin position="218"/>
        <end position="278"/>
    </location>
</feature>
<dbReference type="GO" id="GO:0000976">
    <property type="term" value="F:transcription cis-regulatory region binding"/>
    <property type="evidence" value="ECO:0007669"/>
    <property type="project" value="TreeGrafter"/>
</dbReference>
<dbReference type="InterPro" id="IPR009057">
    <property type="entry name" value="Homeodomain-like_sf"/>
</dbReference>
<dbReference type="SUPFAM" id="SSF46689">
    <property type="entry name" value="Homeodomain-like"/>
    <property type="match status" value="2"/>
</dbReference>
<organism evidence="6 7">
    <name type="scientific">SAR86 cluster bacterium</name>
    <dbReference type="NCBI Taxonomy" id="2030880"/>
    <lineage>
        <taxon>Bacteria</taxon>
        <taxon>Pseudomonadati</taxon>
        <taxon>Pseudomonadota</taxon>
        <taxon>Gammaproteobacteria</taxon>
        <taxon>SAR86 cluster</taxon>
    </lineage>
</organism>
<feature type="DNA-binding region" description="H-T-H motif" evidence="4">
    <location>
        <begin position="241"/>
        <end position="260"/>
    </location>
</feature>
<protein>
    <submittedName>
        <fullName evidence="6">TetR/AcrR family transcriptional regulator</fullName>
    </submittedName>
</protein>
<evidence type="ECO:0000313" key="6">
    <source>
        <dbReference type="EMBL" id="NQV66459.1"/>
    </source>
</evidence>
<evidence type="ECO:0000256" key="4">
    <source>
        <dbReference type="PROSITE-ProRule" id="PRU00335"/>
    </source>
</evidence>
<name>A0A972VZZ1_9GAMM</name>
<comment type="caution">
    <text evidence="6">The sequence shown here is derived from an EMBL/GenBank/DDBJ whole genome shotgun (WGS) entry which is preliminary data.</text>
</comment>
<dbReference type="SUPFAM" id="SSF48498">
    <property type="entry name" value="Tetracyclin repressor-like, C-terminal domain"/>
    <property type="match status" value="1"/>
</dbReference>
<dbReference type="InterPro" id="IPR050109">
    <property type="entry name" value="HTH-type_TetR-like_transc_reg"/>
</dbReference>
<gene>
    <name evidence="6" type="ORF">HQ497_13945</name>
</gene>
<dbReference type="Gene3D" id="1.10.10.60">
    <property type="entry name" value="Homeodomain-like"/>
    <property type="match status" value="2"/>
</dbReference>
<dbReference type="GO" id="GO:0003700">
    <property type="term" value="F:DNA-binding transcription factor activity"/>
    <property type="evidence" value="ECO:0007669"/>
    <property type="project" value="TreeGrafter"/>
</dbReference>
<feature type="domain" description="HTH tetR-type" evidence="5">
    <location>
        <begin position="12"/>
        <end position="72"/>
    </location>
</feature>
<dbReference type="PANTHER" id="PTHR30055">
    <property type="entry name" value="HTH-TYPE TRANSCRIPTIONAL REGULATOR RUTR"/>
    <property type="match status" value="1"/>
</dbReference>
<dbReference type="EMBL" id="JABMOJ010000521">
    <property type="protein sequence ID" value="NQV66459.1"/>
    <property type="molecule type" value="Genomic_DNA"/>
</dbReference>
<evidence type="ECO:0000259" key="5">
    <source>
        <dbReference type="PROSITE" id="PS50977"/>
    </source>
</evidence>
<evidence type="ECO:0000313" key="7">
    <source>
        <dbReference type="Proteomes" id="UP000754644"/>
    </source>
</evidence>
<dbReference type="AlphaFoldDB" id="A0A972VZZ1"/>
<evidence type="ECO:0000256" key="3">
    <source>
        <dbReference type="ARBA" id="ARBA00023163"/>
    </source>
</evidence>
<keyword evidence="2 4" id="KW-0238">DNA-binding</keyword>
<evidence type="ECO:0000256" key="2">
    <source>
        <dbReference type="ARBA" id="ARBA00023125"/>
    </source>
</evidence>
<dbReference type="PRINTS" id="PR00455">
    <property type="entry name" value="HTHTETR"/>
</dbReference>
<dbReference type="PROSITE" id="PS50977">
    <property type="entry name" value="HTH_TETR_2"/>
    <property type="match status" value="2"/>
</dbReference>
<dbReference type="InterPro" id="IPR036271">
    <property type="entry name" value="Tet_transcr_reg_TetR-rel_C_sf"/>
</dbReference>
<dbReference type="Proteomes" id="UP000754644">
    <property type="component" value="Unassembled WGS sequence"/>
</dbReference>
<evidence type="ECO:0000256" key="1">
    <source>
        <dbReference type="ARBA" id="ARBA00023015"/>
    </source>
</evidence>
<feature type="DNA-binding region" description="H-T-H motif" evidence="4">
    <location>
        <begin position="35"/>
        <end position="54"/>
    </location>
</feature>
<dbReference type="InterPro" id="IPR001647">
    <property type="entry name" value="HTH_TetR"/>
</dbReference>
<reference evidence="6" key="1">
    <citation type="submission" date="2020-05" db="EMBL/GenBank/DDBJ databases">
        <title>Sulfur intermediates as new biogeochemical hubs in an aquatic model microbial ecosystem.</title>
        <authorList>
            <person name="Vigneron A."/>
        </authorList>
    </citation>
    <scope>NUCLEOTIDE SEQUENCE</scope>
    <source>
        <strain evidence="6">Bin.250</strain>
    </source>
</reference>
<dbReference type="PANTHER" id="PTHR30055:SF234">
    <property type="entry name" value="HTH-TYPE TRANSCRIPTIONAL REGULATOR BETI"/>
    <property type="match status" value="1"/>
</dbReference>
<accession>A0A972VZZ1</accession>
<dbReference type="Pfam" id="PF00440">
    <property type="entry name" value="TetR_N"/>
    <property type="match status" value="2"/>
</dbReference>
<keyword evidence="1" id="KW-0805">Transcription regulation</keyword>
<proteinExistence type="predicted"/>